<dbReference type="KEGG" id="rama:IDM48_10390"/>
<dbReference type="AlphaFoldDB" id="A0A7H2BJ99"/>
<dbReference type="Proteomes" id="UP000516421">
    <property type="component" value="Chromosome"/>
</dbReference>
<organism evidence="3 4">
    <name type="scientific">Rothia amarae</name>
    <dbReference type="NCBI Taxonomy" id="169480"/>
    <lineage>
        <taxon>Bacteria</taxon>
        <taxon>Bacillati</taxon>
        <taxon>Actinomycetota</taxon>
        <taxon>Actinomycetes</taxon>
        <taxon>Micrococcales</taxon>
        <taxon>Micrococcaceae</taxon>
        <taxon>Rothia</taxon>
    </lineage>
</organism>
<feature type="coiled-coil region" evidence="1">
    <location>
        <begin position="68"/>
        <end position="105"/>
    </location>
</feature>
<protein>
    <submittedName>
        <fullName evidence="3">NERD domain-containing protein</fullName>
    </submittedName>
</protein>
<evidence type="ECO:0000259" key="2">
    <source>
        <dbReference type="PROSITE" id="PS50965"/>
    </source>
</evidence>
<proteinExistence type="predicted"/>
<dbReference type="PROSITE" id="PS50965">
    <property type="entry name" value="NERD"/>
    <property type="match status" value="1"/>
</dbReference>
<dbReference type="EMBL" id="CP061538">
    <property type="protein sequence ID" value="QNV39745.1"/>
    <property type="molecule type" value="Genomic_DNA"/>
</dbReference>
<keyword evidence="1" id="KW-0175">Coiled coil</keyword>
<keyword evidence="4" id="KW-1185">Reference proteome</keyword>
<evidence type="ECO:0000256" key="1">
    <source>
        <dbReference type="SAM" id="Coils"/>
    </source>
</evidence>
<feature type="domain" description="NERD" evidence="2">
    <location>
        <begin position="119"/>
        <end position="263"/>
    </location>
</feature>
<dbReference type="InterPro" id="IPR011528">
    <property type="entry name" value="NERD"/>
</dbReference>
<evidence type="ECO:0000313" key="4">
    <source>
        <dbReference type="Proteomes" id="UP000516421"/>
    </source>
</evidence>
<gene>
    <name evidence="3" type="ORF">IDM48_10390</name>
</gene>
<evidence type="ECO:0000313" key="3">
    <source>
        <dbReference type="EMBL" id="QNV39745.1"/>
    </source>
</evidence>
<accession>A0A7H2BJ99</accession>
<sequence>MELLLLALVVLLTLTLVGLVFFYMQWKKASASTPQQFESLAQNLALLEGRLHGSNSALLQQVKNTPSIEKLREAENQLAERIAAHQELEAKVLEQTQQIKKLESLDDRAEVQRLTKELASFNRQLSTEQYTRKTILDSCKEAGLHGVLLTNLTFTTSDGVRRQIDHLIITQNTVLVIENKYWSGNIWHLKVPHKGSSPQEALIHHRATPEGPKTNIYFEEHTDSYAVSPGKQARIQAVHLRNYLNTQSPLHSKLFIETLVLFSHANSYYWQSNLRALSQQTTYFSLHNSAQGNSLKDFLLSMNSAKKHKVVNIEELHRALQPMALVNDRF</sequence>
<name>A0A7H2BJ99_9MICC</name>
<reference evidence="3 4" key="1">
    <citation type="submission" date="2020-09" db="EMBL/GenBank/DDBJ databases">
        <title>Investigation of environmental microbe.</title>
        <authorList>
            <person name="Ou Y."/>
            <person name="Kang Q."/>
        </authorList>
    </citation>
    <scope>NUCLEOTIDE SEQUENCE [LARGE SCALE GENOMIC DNA]</scope>
    <source>
        <strain evidence="3 4">KJZ-9</strain>
    </source>
</reference>
<dbReference type="RefSeq" id="WP_068172771.1">
    <property type="nucleotide sequence ID" value="NZ_CP061538.1"/>
</dbReference>
<dbReference type="Pfam" id="PF08378">
    <property type="entry name" value="NERD"/>
    <property type="match status" value="1"/>
</dbReference>